<sequence length="212" mass="23645">MDTRLERNHLCIVDMMVTARLYFFGILGCSDDNDLGRLGRWSGNSVKEKGLFMDDGLDVGNGSEASGFVTSNMGRASYARAMNELKVDVDLRDTNVVVVPKFSGEGFTTSTIRVEYEWTHPRCSKCKTHGKLVLVDEHEKLLEMKVTNKASASKPSTSIGDQFIESHDDVVEFPNDENSRYMSSTSGGDLCEDDLDFYDGYEAMKFNSLTTI</sequence>
<evidence type="ECO:0008006" key="2">
    <source>
        <dbReference type="Google" id="ProtNLM"/>
    </source>
</evidence>
<dbReference type="EMBL" id="BKCJ010001824">
    <property type="protein sequence ID" value="GEU44276.1"/>
    <property type="molecule type" value="Genomic_DNA"/>
</dbReference>
<name>A0A6L2K4J5_TANCI</name>
<dbReference type="AlphaFoldDB" id="A0A6L2K4J5"/>
<protein>
    <recommendedName>
        <fullName evidence="2">Zinc knuckle CX2CX4HX4C</fullName>
    </recommendedName>
</protein>
<comment type="caution">
    <text evidence="1">The sequence shown here is derived from an EMBL/GenBank/DDBJ whole genome shotgun (WGS) entry which is preliminary data.</text>
</comment>
<gene>
    <name evidence="1" type="ORF">Tci_016254</name>
</gene>
<organism evidence="1">
    <name type="scientific">Tanacetum cinerariifolium</name>
    <name type="common">Dalmatian daisy</name>
    <name type="synonym">Chrysanthemum cinerariifolium</name>
    <dbReference type="NCBI Taxonomy" id="118510"/>
    <lineage>
        <taxon>Eukaryota</taxon>
        <taxon>Viridiplantae</taxon>
        <taxon>Streptophyta</taxon>
        <taxon>Embryophyta</taxon>
        <taxon>Tracheophyta</taxon>
        <taxon>Spermatophyta</taxon>
        <taxon>Magnoliopsida</taxon>
        <taxon>eudicotyledons</taxon>
        <taxon>Gunneridae</taxon>
        <taxon>Pentapetalae</taxon>
        <taxon>asterids</taxon>
        <taxon>campanulids</taxon>
        <taxon>Asterales</taxon>
        <taxon>Asteraceae</taxon>
        <taxon>Asteroideae</taxon>
        <taxon>Anthemideae</taxon>
        <taxon>Anthemidinae</taxon>
        <taxon>Tanacetum</taxon>
    </lineage>
</organism>
<accession>A0A6L2K4J5</accession>
<reference evidence="1" key="1">
    <citation type="journal article" date="2019" name="Sci. Rep.">
        <title>Draft genome of Tanacetum cinerariifolium, the natural source of mosquito coil.</title>
        <authorList>
            <person name="Yamashiro T."/>
            <person name="Shiraishi A."/>
            <person name="Satake H."/>
            <person name="Nakayama K."/>
        </authorList>
    </citation>
    <scope>NUCLEOTIDE SEQUENCE</scope>
</reference>
<proteinExistence type="predicted"/>
<evidence type="ECO:0000313" key="1">
    <source>
        <dbReference type="EMBL" id="GEU44276.1"/>
    </source>
</evidence>